<dbReference type="RefSeq" id="WP_187552130.1">
    <property type="nucleotide sequence ID" value="NZ_BMZL01000001.1"/>
</dbReference>
<feature type="compositionally biased region" description="Basic and acidic residues" evidence="1">
    <location>
        <begin position="87"/>
        <end position="104"/>
    </location>
</feature>
<protein>
    <submittedName>
        <fullName evidence="4">DUF4124 domain-containing protein</fullName>
    </submittedName>
</protein>
<organism evidence="4 5">
    <name type="scientific">Thermomonas carbonis</name>
    <dbReference type="NCBI Taxonomy" id="1463158"/>
    <lineage>
        <taxon>Bacteria</taxon>
        <taxon>Pseudomonadati</taxon>
        <taxon>Pseudomonadota</taxon>
        <taxon>Gammaproteobacteria</taxon>
        <taxon>Lysobacterales</taxon>
        <taxon>Lysobacteraceae</taxon>
        <taxon>Thermomonas</taxon>
    </lineage>
</organism>
<name>A0A7G9SP37_9GAMM</name>
<feature type="signal peptide" evidence="2">
    <location>
        <begin position="1"/>
        <end position="21"/>
    </location>
</feature>
<dbReference type="Pfam" id="PF13511">
    <property type="entry name" value="DUF4124"/>
    <property type="match status" value="1"/>
</dbReference>
<evidence type="ECO:0000313" key="5">
    <source>
        <dbReference type="Proteomes" id="UP000515804"/>
    </source>
</evidence>
<evidence type="ECO:0000256" key="2">
    <source>
        <dbReference type="SAM" id="SignalP"/>
    </source>
</evidence>
<feature type="domain" description="DUF4124" evidence="3">
    <location>
        <begin position="8"/>
        <end position="46"/>
    </location>
</feature>
<dbReference type="EMBL" id="CP060719">
    <property type="protein sequence ID" value="QNN69612.1"/>
    <property type="molecule type" value="Genomic_DNA"/>
</dbReference>
<dbReference type="Proteomes" id="UP000515804">
    <property type="component" value="Chromosome"/>
</dbReference>
<keyword evidence="5" id="KW-1185">Reference proteome</keyword>
<sequence length="130" mass="14223">MRHLCLVLCLFPGLASSGTLYKCVNAAGQASYQASACAQGQRMDRVIEFVPVPDTQPAVAESRRSASASSRARSRSGYRRSSASGARKSEDPCRQAKANREKQLERLGLKRTFDDLSRLDAPVRKACRGF</sequence>
<evidence type="ECO:0000256" key="1">
    <source>
        <dbReference type="SAM" id="MobiDB-lite"/>
    </source>
</evidence>
<evidence type="ECO:0000259" key="3">
    <source>
        <dbReference type="Pfam" id="PF13511"/>
    </source>
</evidence>
<feature type="chain" id="PRO_5029020218" evidence="2">
    <location>
        <begin position="22"/>
        <end position="130"/>
    </location>
</feature>
<dbReference type="InterPro" id="IPR025392">
    <property type="entry name" value="DUF4124"/>
</dbReference>
<dbReference type="KEGG" id="tcn:H9L16_13225"/>
<feature type="region of interest" description="Disordered" evidence="1">
    <location>
        <begin position="57"/>
        <end position="104"/>
    </location>
</feature>
<dbReference type="AlphaFoldDB" id="A0A7G9SP37"/>
<keyword evidence="2" id="KW-0732">Signal</keyword>
<evidence type="ECO:0000313" key="4">
    <source>
        <dbReference type="EMBL" id="QNN69612.1"/>
    </source>
</evidence>
<accession>A0A7G9SP37</accession>
<proteinExistence type="predicted"/>
<reference evidence="4 5" key="1">
    <citation type="submission" date="2020-08" db="EMBL/GenBank/DDBJ databases">
        <title>Genome sequence of Thermomonas carbonis KCTC 42013T.</title>
        <authorList>
            <person name="Hyun D.-W."/>
            <person name="Bae J.-W."/>
        </authorList>
    </citation>
    <scope>NUCLEOTIDE SEQUENCE [LARGE SCALE GENOMIC DNA]</scope>
    <source>
        <strain evidence="4 5">KCTC 42013</strain>
    </source>
</reference>
<gene>
    <name evidence="4" type="ORF">H9L16_13225</name>
</gene>